<keyword evidence="2" id="KW-1185">Reference proteome</keyword>
<proteinExistence type="predicted"/>
<protein>
    <submittedName>
        <fullName evidence="1">Uncharacterized protein</fullName>
    </submittedName>
</protein>
<dbReference type="AlphaFoldDB" id="A0A1A9ZNS1"/>
<organism evidence="1 2">
    <name type="scientific">Glossina pallidipes</name>
    <name type="common">Tsetse fly</name>
    <dbReference type="NCBI Taxonomy" id="7398"/>
    <lineage>
        <taxon>Eukaryota</taxon>
        <taxon>Metazoa</taxon>
        <taxon>Ecdysozoa</taxon>
        <taxon>Arthropoda</taxon>
        <taxon>Hexapoda</taxon>
        <taxon>Insecta</taxon>
        <taxon>Pterygota</taxon>
        <taxon>Neoptera</taxon>
        <taxon>Endopterygota</taxon>
        <taxon>Diptera</taxon>
        <taxon>Brachycera</taxon>
        <taxon>Muscomorpha</taxon>
        <taxon>Hippoboscoidea</taxon>
        <taxon>Glossinidae</taxon>
        <taxon>Glossina</taxon>
    </lineage>
</organism>
<dbReference type="Proteomes" id="UP000092445">
    <property type="component" value="Unassembled WGS sequence"/>
</dbReference>
<accession>A0A1A9ZNS1</accession>
<sequence length="230" mass="25428">MVRSMPDKEKEINKLYFRYLEAGHLARDFRGKDRSSQCKSWEENKHKTAECKNKRRCIICAEKDLTNVKHFVAITACNTSCAVPKKRAIGHGTRPSLAKCPTAAPLPSAFRHRRVASLVGGRWSLQRSCASGFPTLRSRTIDQRGTGCTSSGRPLALVIAVVVITATPETTDGDGRDVTVRVDVRLVGCGRGYCCVLAGFVVILLNAINCNQNICWRAVYSRSNIILLNF</sequence>
<evidence type="ECO:0000313" key="1">
    <source>
        <dbReference type="EnsemblMetazoa" id="GPAI020340-PA"/>
    </source>
</evidence>
<evidence type="ECO:0000313" key="2">
    <source>
        <dbReference type="Proteomes" id="UP000092445"/>
    </source>
</evidence>
<reference evidence="2" key="1">
    <citation type="submission" date="2014-03" db="EMBL/GenBank/DDBJ databases">
        <authorList>
            <person name="Aksoy S."/>
            <person name="Warren W."/>
            <person name="Wilson R.K."/>
        </authorList>
    </citation>
    <scope>NUCLEOTIDE SEQUENCE [LARGE SCALE GENOMIC DNA]</scope>
    <source>
        <strain evidence="2">IAEA</strain>
    </source>
</reference>
<dbReference type="EnsemblMetazoa" id="GPAI020340-RA">
    <property type="protein sequence ID" value="GPAI020340-PA"/>
    <property type="gene ID" value="GPAI020340"/>
</dbReference>
<dbReference type="VEuPathDB" id="VectorBase:GPAI020340"/>
<reference evidence="1" key="2">
    <citation type="submission" date="2020-05" db="UniProtKB">
        <authorList>
            <consortium name="EnsemblMetazoa"/>
        </authorList>
    </citation>
    <scope>IDENTIFICATION</scope>
    <source>
        <strain evidence="1">IAEA</strain>
    </source>
</reference>
<name>A0A1A9ZNS1_GLOPL</name>